<dbReference type="Pfam" id="PF11894">
    <property type="entry name" value="Nup192"/>
    <property type="match status" value="2"/>
</dbReference>
<evidence type="ECO:0000313" key="5">
    <source>
        <dbReference type="EMBL" id="CAH1395337.1"/>
    </source>
</evidence>
<evidence type="ECO:0000256" key="4">
    <source>
        <dbReference type="ARBA" id="ARBA00023242"/>
    </source>
</evidence>
<evidence type="ECO:0000313" key="6">
    <source>
        <dbReference type="Proteomes" id="UP001152798"/>
    </source>
</evidence>
<dbReference type="EMBL" id="OV725079">
    <property type="protein sequence ID" value="CAH1395337.1"/>
    <property type="molecule type" value="Genomic_DNA"/>
</dbReference>
<comment type="similarity">
    <text evidence="2">Belongs to the NUP186/NUP192/NUP205 family.</text>
</comment>
<dbReference type="PANTHER" id="PTHR31344:SF0">
    <property type="entry name" value="NUCLEAR PORE COMPLEX PROTEIN NUP205"/>
    <property type="match status" value="1"/>
</dbReference>
<organism evidence="5 6">
    <name type="scientific">Nezara viridula</name>
    <name type="common">Southern green stink bug</name>
    <name type="synonym">Cimex viridulus</name>
    <dbReference type="NCBI Taxonomy" id="85310"/>
    <lineage>
        <taxon>Eukaryota</taxon>
        <taxon>Metazoa</taxon>
        <taxon>Ecdysozoa</taxon>
        <taxon>Arthropoda</taxon>
        <taxon>Hexapoda</taxon>
        <taxon>Insecta</taxon>
        <taxon>Pterygota</taxon>
        <taxon>Neoptera</taxon>
        <taxon>Paraneoptera</taxon>
        <taxon>Hemiptera</taxon>
        <taxon>Heteroptera</taxon>
        <taxon>Panheteroptera</taxon>
        <taxon>Pentatomomorpha</taxon>
        <taxon>Pentatomoidea</taxon>
        <taxon>Pentatomidae</taxon>
        <taxon>Pentatominae</taxon>
        <taxon>Nezara</taxon>
    </lineage>
</organism>
<gene>
    <name evidence="5" type="ORF">NEZAVI_LOCUS5634</name>
</gene>
<accession>A0A9P0EHB6</accession>
<dbReference type="OrthoDB" id="2019644at2759"/>
<evidence type="ECO:0008006" key="7">
    <source>
        <dbReference type="Google" id="ProtNLM"/>
    </source>
</evidence>
<dbReference type="InterPro" id="IPR021827">
    <property type="entry name" value="Nup186/Nup192/Nup205"/>
</dbReference>
<keyword evidence="4" id="KW-0539">Nucleus</keyword>
<protein>
    <recommendedName>
        <fullName evidence="7">Nuclear pore complex protein Nup205</fullName>
    </recommendedName>
</protein>
<keyword evidence="6" id="KW-1185">Reference proteome</keyword>
<evidence type="ECO:0000256" key="2">
    <source>
        <dbReference type="ARBA" id="ARBA00005892"/>
    </source>
</evidence>
<dbReference type="PANTHER" id="PTHR31344">
    <property type="entry name" value="NUCLEAR PORE COMPLEX PROTEIN NUP205"/>
    <property type="match status" value="1"/>
</dbReference>
<comment type="subcellular location">
    <subcellularLocation>
        <location evidence="1">Nucleus</location>
    </subcellularLocation>
</comment>
<dbReference type="GO" id="GO:0044611">
    <property type="term" value="C:nuclear pore inner ring"/>
    <property type="evidence" value="ECO:0007669"/>
    <property type="project" value="TreeGrafter"/>
</dbReference>
<reference evidence="5" key="1">
    <citation type="submission" date="2022-01" db="EMBL/GenBank/DDBJ databases">
        <authorList>
            <person name="King R."/>
        </authorList>
    </citation>
    <scope>NUCLEOTIDE SEQUENCE</scope>
</reference>
<sequence length="1859" mass="209614">MEDMWTPFRELQSIVENSIAKPEECPPDFERMLLNHRQNFLTLLKNPPKNKEHRDVLEKATVSEVDITGMGPVVLPKEIVTEAIILSDMFDLNELIALDLLGTAQTQMANYPDVPRGVIAVLLYYDGRKALVTTLKALVKARKGNLWTVVTSQKISDFVISYTDELMRDGILIKIMDLISVLDTAKEIDLLQRNRALGPPKYYQQVVELYESTKQSLAEIIFLWSGQCGLQKEPALALLNFLRNSKPEEDSSGGLDNVSLLMALAFLYAIDVSQIYLETGEVIQRQIPLLKPGEEFLNVLQEEMKTNKKTWVSSELQSLVVMGWAVTIATLRTVPQIIPPGAVLDNADIIMKDAIDGKVFNFLNNAVLLNELLYNEVFMLRRIHNLITDFISLMPQKVGEMRLRAEETDKTIHAYLHEGLDPPSNLSHDFKELLICIGILYSKDPLNLQLELDYWCPPESLHLTPYSYKFQSKQMSLYNFLVQTSEVLPSTLFVPYVKMLASLASCQKGSRQCFQLLKNNDNKNLTWDHFFSSFNRYFNHLRQEGPTSDTVYRTGPFNKGINSQEILGLQAVLDLIKSIAENDSLTAETFCQMSSWSAMTVLLGLSVCPIPIPLKTHIFGALSGFASSANCAAALWHAIESAQIIATVPSTSTFQRRGIQAELEEVECRNEEYPLTRSVLRLFSALTDKPIPKLLGASQRTPGFDPYLNFILNSVLLRFHGRPYKNAKEKVLLLLDEGCRILDTYTNFAGKKELENAVYYSLRMLEHGLAIQQQFLSLLSSGNSSLLLPGLNRLILGINPVTSKPDHLLNVAKYVTYDHLLSRHALPAVNILYLITSLSSTPPGHLLSLFTAGELRPGFVGALEADEDEEEIVQMKTSICNFLLQTLSLGAPNVAHYLFGFDLNKEIKKTEFQQPGVRGQPRSCLHSVIGRLNNFLIHPSESSPALVELYYKIIYALAYNTRTSEPVLRFLRSSGDFLRRHLSALPFCDNPTDVELRQMSWLLKTVAIEMKVTGSNQQLSQLASIVEVYTGDQKQADSDTIDQTFQSGLEKTKVNEQLVLRLIKHLNFDVQPVALPRLEFFDSNTIKNLLTENEMEEGRLKLINPKSVHVSLMKHCNITESSDKEMSVAKKKSHLLDEINEILKYVEEYNNSKKVLHATARYFDAWRQATEVMFAFASQDALNLEKRFKLLVDIIHELLSKAVVSSTQSEIAKLASGSILLLCVDLRQTYISDLGKDDESDSKLCNFLDSKYSSIEYKLTTILTNLIKWILSSGVATQKLRANLYAALLNFLQLNREKVSGSTKPTGLSRDSTYVTLLDNTTMEVQRPALGIFMSSFNSIRSYGDRLVDILCHDSSTGHDICKMLALSCLDMVVELDSDISWINVLSSRGYMKFIIHSLLDSDKQLVALLSNNVKSLRALYVYESKMALLCRVASIPSGAEMLLEQNALSCLSTLNVYNKHPEITTNIPLPVMDMDFVPNVSTRYLQILSPALALCDAIISSMGVENQAAIVQVLKFLLCHGEMVTLVLRSGSPFHPLCYLKELAQLTGVIARSTNDEMIKAVGEEGMDPGSVLESTALFTRIQRLMLSLVSRFVISESLLRDIEKDVDPSGMNPRAKSEVVITFLEIVSHLLLYARNLVSNGGMDRRITNVIFQPALSDSLPDRRDMLTMQEATLGVIVQQLVQAVQYHTREKGNHEAAIRKLETVKNLDSKSLAQYLPQQSNNLNDECERRRQVTKILQQQRDDKQRELEYCYFIIEHCLYIIWAHLDFYMLRGLSTKTLELSKHPKGPQAMDFDISWSVTCDDLNHLKQGLLSVFSDTFSKTLISIVKVSFVMNFIRLQNCVINNRSVFISDWLVF</sequence>
<dbReference type="Proteomes" id="UP001152798">
    <property type="component" value="Chromosome 3"/>
</dbReference>
<name>A0A9P0EHB6_NEZVI</name>
<dbReference type="GO" id="GO:0006999">
    <property type="term" value="P:nuclear pore organization"/>
    <property type="evidence" value="ECO:0007669"/>
    <property type="project" value="TreeGrafter"/>
</dbReference>
<keyword evidence="3" id="KW-0813">Transport</keyword>
<proteinExistence type="inferred from homology"/>
<dbReference type="GO" id="GO:0017056">
    <property type="term" value="F:structural constituent of nuclear pore"/>
    <property type="evidence" value="ECO:0007669"/>
    <property type="project" value="TreeGrafter"/>
</dbReference>
<evidence type="ECO:0000256" key="3">
    <source>
        <dbReference type="ARBA" id="ARBA00022448"/>
    </source>
</evidence>
<evidence type="ECO:0000256" key="1">
    <source>
        <dbReference type="ARBA" id="ARBA00004123"/>
    </source>
</evidence>